<dbReference type="SMART" id="SM00706">
    <property type="entry name" value="TECPR"/>
    <property type="match status" value="2"/>
</dbReference>
<accession>A0A5C5XUK9</accession>
<dbReference type="InterPro" id="IPR000668">
    <property type="entry name" value="Peptidase_C1A_C"/>
</dbReference>
<dbReference type="CDD" id="cd02619">
    <property type="entry name" value="Peptidase_C1"/>
    <property type="match status" value="1"/>
</dbReference>
<evidence type="ECO:0000259" key="1">
    <source>
        <dbReference type="Pfam" id="PF00112"/>
    </source>
</evidence>
<dbReference type="SUPFAM" id="SSF54001">
    <property type="entry name" value="Cysteine proteinases"/>
    <property type="match status" value="1"/>
</dbReference>
<dbReference type="InterPro" id="IPR006624">
    <property type="entry name" value="Beta-propeller_rpt_TECPR"/>
</dbReference>
<dbReference type="RefSeq" id="WP_146391526.1">
    <property type="nucleotide sequence ID" value="NZ_SJPK01000005.1"/>
</dbReference>
<dbReference type="Proteomes" id="UP000318053">
    <property type="component" value="Unassembled WGS sequence"/>
</dbReference>
<proteinExistence type="predicted"/>
<dbReference type="OrthoDB" id="3648721at2"/>
<keyword evidence="3" id="KW-1185">Reference proteome</keyword>
<feature type="domain" description="Peptidase C1A papain C-terminal" evidence="1">
    <location>
        <begin position="12"/>
        <end position="207"/>
    </location>
</feature>
<dbReference type="GO" id="GO:0006508">
    <property type="term" value="P:proteolysis"/>
    <property type="evidence" value="ECO:0007669"/>
    <property type="project" value="UniProtKB-KW"/>
</dbReference>
<gene>
    <name evidence="2" type="ORF">CA85_25020</name>
</gene>
<dbReference type="Pfam" id="PF00112">
    <property type="entry name" value="Peptidase_C1"/>
    <property type="match status" value="1"/>
</dbReference>
<dbReference type="AlphaFoldDB" id="A0A5C5XUK9"/>
<name>A0A5C5XUK9_9BACT</name>
<keyword evidence="2" id="KW-0378">Hydrolase</keyword>
<dbReference type="GO" id="GO:0008234">
    <property type="term" value="F:cysteine-type peptidase activity"/>
    <property type="evidence" value="ECO:0007669"/>
    <property type="project" value="InterPro"/>
</dbReference>
<dbReference type="InterPro" id="IPR038765">
    <property type="entry name" value="Papain-like_cys_pep_sf"/>
</dbReference>
<evidence type="ECO:0000313" key="3">
    <source>
        <dbReference type="Proteomes" id="UP000318053"/>
    </source>
</evidence>
<keyword evidence="2" id="KW-0645">Protease</keyword>
<organism evidence="2 3">
    <name type="scientific">Allorhodopirellula solitaria</name>
    <dbReference type="NCBI Taxonomy" id="2527987"/>
    <lineage>
        <taxon>Bacteria</taxon>
        <taxon>Pseudomonadati</taxon>
        <taxon>Planctomycetota</taxon>
        <taxon>Planctomycetia</taxon>
        <taxon>Pirellulales</taxon>
        <taxon>Pirellulaceae</taxon>
        <taxon>Allorhodopirellula</taxon>
    </lineage>
</organism>
<protein>
    <submittedName>
        <fullName evidence="2">Papain family cysteine protease</fullName>
    </submittedName>
</protein>
<dbReference type="EMBL" id="SJPK01000005">
    <property type="protein sequence ID" value="TWT66408.1"/>
    <property type="molecule type" value="Genomic_DNA"/>
</dbReference>
<reference evidence="2 3" key="1">
    <citation type="submission" date="2019-02" db="EMBL/GenBank/DDBJ databases">
        <title>Deep-cultivation of Planctomycetes and their phenomic and genomic characterization uncovers novel biology.</title>
        <authorList>
            <person name="Wiegand S."/>
            <person name="Jogler M."/>
            <person name="Boedeker C."/>
            <person name="Pinto D."/>
            <person name="Vollmers J."/>
            <person name="Rivas-Marin E."/>
            <person name="Kohn T."/>
            <person name="Peeters S.H."/>
            <person name="Heuer A."/>
            <person name="Rast P."/>
            <person name="Oberbeckmann S."/>
            <person name="Bunk B."/>
            <person name="Jeske O."/>
            <person name="Meyerdierks A."/>
            <person name="Storesund J.E."/>
            <person name="Kallscheuer N."/>
            <person name="Luecker S."/>
            <person name="Lage O.M."/>
            <person name="Pohl T."/>
            <person name="Merkel B.J."/>
            <person name="Hornburger P."/>
            <person name="Mueller R.-W."/>
            <person name="Bruemmer F."/>
            <person name="Labrenz M."/>
            <person name="Spormann A.M."/>
            <person name="Op Den Camp H."/>
            <person name="Overmann J."/>
            <person name="Amann R."/>
            <person name="Jetten M.S.M."/>
            <person name="Mascher T."/>
            <person name="Medema M.H."/>
            <person name="Devos D.P."/>
            <person name="Kaster A.-K."/>
            <person name="Ovreas L."/>
            <person name="Rohde M."/>
            <person name="Galperin M.Y."/>
            <person name="Jogler C."/>
        </authorList>
    </citation>
    <scope>NUCLEOTIDE SEQUENCE [LARGE SCALE GENOMIC DNA]</scope>
    <source>
        <strain evidence="2 3">CA85</strain>
    </source>
</reference>
<evidence type="ECO:0000313" key="2">
    <source>
        <dbReference type="EMBL" id="TWT66408.1"/>
    </source>
</evidence>
<comment type="caution">
    <text evidence="2">The sequence shown here is derived from an EMBL/GenBank/DDBJ whole genome shotgun (WGS) entry which is preliminary data.</text>
</comment>
<dbReference type="Gene3D" id="3.90.70.10">
    <property type="entry name" value="Cysteine proteinases"/>
    <property type="match status" value="1"/>
</dbReference>
<sequence>MTVTKPATAIELPAHFDLRDYLPTAGEQAQGDCVAWAIAHVVYTCQVAQERRQQPLDSCDLFSPAFIRAQLRGDDDGLAVAQAIELVQRQGCATRATMPLSSCEVSPEARHEANRFRALRSERLTSLDQLKAGICDGCPVVLVVRMGGDFRCDAVNEHPYRWQNEADPRPGYHAVAAVGFDDRQAAVLLLNSWGTQWKDNGFCWAAYANFDRIDDEAWCAEAHRIGVKRSLPATLTMATADGERSQLRPIHRFQRRVIRHAADGKVYESGQLISPDQWAFDDIACNQTQLFALGRDQTVYRMNESPNGTSWTQLDRGPIADKKVTMIAGDRLSELWALTGDKKLFQYQEASEEWGLAALPDPAAKPIDLRTLANRVHVTTDDGRGYRHDPENGWADAF</sequence>